<accession>A0ABP8ZKM5</accession>
<organism evidence="1 2">
    <name type="scientific">Gordonia alkaliphila</name>
    <dbReference type="NCBI Taxonomy" id="1053547"/>
    <lineage>
        <taxon>Bacteria</taxon>
        <taxon>Bacillati</taxon>
        <taxon>Actinomycetota</taxon>
        <taxon>Actinomycetes</taxon>
        <taxon>Mycobacteriales</taxon>
        <taxon>Gordoniaceae</taxon>
        <taxon>Gordonia</taxon>
    </lineage>
</organism>
<evidence type="ECO:0000313" key="1">
    <source>
        <dbReference type="EMBL" id="GAA4758756.1"/>
    </source>
</evidence>
<evidence type="ECO:0000313" key="2">
    <source>
        <dbReference type="Proteomes" id="UP001500822"/>
    </source>
</evidence>
<dbReference type="EMBL" id="BAABIE010000026">
    <property type="protein sequence ID" value="GAA4758756.1"/>
    <property type="molecule type" value="Genomic_DNA"/>
</dbReference>
<protein>
    <submittedName>
        <fullName evidence="1">Uncharacterized protein</fullName>
    </submittedName>
</protein>
<keyword evidence="2" id="KW-1185">Reference proteome</keyword>
<name>A0ABP8ZKM5_9ACTN</name>
<sequence length="85" mass="9001">MARVTARFAKGHGKAIMKGPEMQRVLNGVAARLDRNLAAAGGRYETIVEDGGDRLRAAAWTRDHAAKRETAADGTLLNALNAAGE</sequence>
<gene>
    <name evidence="1" type="ORF">GCM10023217_34030</name>
</gene>
<proteinExistence type="predicted"/>
<comment type="caution">
    <text evidence="1">The sequence shown here is derived from an EMBL/GenBank/DDBJ whole genome shotgun (WGS) entry which is preliminary data.</text>
</comment>
<dbReference type="Proteomes" id="UP001500822">
    <property type="component" value="Unassembled WGS sequence"/>
</dbReference>
<reference evidence="2" key="1">
    <citation type="journal article" date="2019" name="Int. J. Syst. Evol. Microbiol.">
        <title>The Global Catalogue of Microorganisms (GCM) 10K type strain sequencing project: providing services to taxonomists for standard genome sequencing and annotation.</title>
        <authorList>
            <consortium name="The Broad Institute Genomics Platform"/>
            <consortium name="The Broad Institute Genome Sequencing Center for Infectious Disease"/>
            <person name="Wu L."/>
            <person name="Ma J."/>
        </authorList>
    </citation>
    <scope>NUCLEOTIDE SEQUENCE [LARGE SCALE GENOMIC DNA]</scope>
    <source>
        <strain evidence="2">JCM 18077</strain>
    </source>
</reference>